<name>A0A8T2UJ79_CERRI</name>
<evidence type="ECO:0000256" key="1">
    <source>
        <dbReference type="SAM" id="SignalP"/>
    </source>
</evidence>
<dbReference type="EMBL" id="CM035410">
    <property type="protein sequence ID" value="KAH7436197.1"/>
    <property type="molecule type" value="Genomic_DNA"/>
</dbReference>
<feature type="chain" id="PRO_5035850893" description="Secreted protein" evidence="1">
    <location>
        <begin position="26"/>
        <end position="155"/>
    </location>
</feature>
<keyword evidence="1" id="KW-0732">Signal</keyword>
<evidence type="ECO:0008006" key="4">
    <source>
        <dbReference type="Google" id="ProtNLM"/>
    </source>
</evidence>
<dbReference type="Proteomes" id="UP000825935">
    <property type="component" value="Chromosome 5"/>
</dbReference>
<comment type="caution">
    <text evidence="2">The sequence shown here is derived from an EMBL/GenBank/DDBJ whole genome shotgun (WGS) entry which is preliminary data.</text>
</comment>
<proteinExistence type="predicted"/>
<sequence length="155" mass="17125">MGCEVFDVLIALLMTRSCVMSSGHALSFRDARINFSCFLSGICDPLKSAARSSCLAQETKFWTGLERDASHYSFGIAGCLETKNYFKTKAMFQASHGLYASSDCAVKLTSCLMRTEQRLLPSWRLCDSFIGHTCVCGVNVFAGDLHTLVCMEIVY</sequence>
<reference evidence="2" key="1">
    <citation type="submission" date="2021-08" db="EMBL/GenBank/DDBJ databases">
        <title>WGS assembly of Ceratopteris richardii.</title>
        <authorList>
            <person name="Marchant D.B."/>
            <person name="Chen G."/>
            <person name="Jenkins J."/>
            <person name="Shu S."/>
            <person name="Leebens-Mack J."/>
            <person name="Grimwood J."/>
            <person name="Schmutz J."/>
            <person name="Soltis P."/>
            <person name="Soltis D."/>
            <person name="Chen Z.-H."/>
        </authorList>
    </citation>
    <scope>NUCLEOTIDE SEQUENCE</scope>
    <source>
        <strain evidence="2">Whitten #5841</strain>
        <tissue evidence="2">Leaf</tissue>
    </source>
</reference>
<keyword evidence="3" id="KW-1185">Reference proteome</keyword>
<protein>
    <recommendedName>
        <fullName evidence="4">Secreted protein</fullName>
    </recommendedName>
</protein>
<accession>A0A8T2UJ79</accession>
<evidence type="ECO:0000313" key="3">
    <source>
        <dbReference type="Proteomes" id="UP000825935"/>
    </source>
</evidence>
<dbReference type="AlphaFoldDB" id="A0A8T2UJ79"/>
<gene>
    <name evidence="2" type="ORF">KP509_05G007600</name>
</gene>
<feature type="signal peptide" evidence="1">
    <location>
        <begin position="1"/>
        <end position="25"/>
    </location>
</feature>
<evidence type="ECO:0000313" key="2">
    <source>
        <dbReference type="EMBL" id="KAH7436197.1"/>
    </source>
</evidence>
<organism evidence="2 3">
    <name type="scientific">Ceratopteris richardii</name>
    <name type="common">Triangle waterfern</name>
    <dbReference type="NCBI Taxonomy" id="49495"/>
    <lineage>
        <taxon>Eukaryota</taxon>
        <taxon>Viridiplantae</taxon>
        <taxon>Streptophyta</taxon>
        <taxon>Embryophyta</taxon>
        <taxon>Tracheophyta</taxon>
        <taxon>Polypodiopsida</taxon>
        <taxon>Polypodiidae</taxon>
        <taxon>Polypodiales</taxon>
        <taxon>Pteridineae</taxon>
        <taxon>Pteridaceae</taxon>
        <taxon>Parkerioideae</taxon>
        <taxon>Ceratopteris</taxon>
    </lineage>
</organism>